<accession>A0A8J4WR87</accession>
<feature type="non-terminal residue" evidence="1">
    <location>
        <position position="72"/>
    </location>
</feature>
<keyword evidence="2" id="KW-1185">Reference proteome</keyword>
<evidence type="ECO:0000313" key="1">
    <source>
        <dbReference type="EMBL" id="KAF5889261.1"/>
    </source>
</evidence>
<protein>
    <submittedName>
        <fullName evidence="1">Uncharacterized protein</fullName>
    </submittedName>
</protein>
<reference evidence="1" key="1">
    <citation type="submission" date="2020-07" db="EMBL/GenBank/DDBJ databases">
        <title>Clarias magur genome sequencing, assembly and annotation.</title>
        <authorList>
            <person name="Kushwaha B."/>
            <person name="Kumar R."/>
            <person name="Das P."/>
            <person name="Joshi C.G."/>
            <person name="Kumar D."/>
            <person name="Nagpure N.S."/>
            <person name="Pandey M."/>
            <person name="Agarwal S."/>
            <person name="Srivastava S."/>
            <person name="Singh M."/>
            <person name="Sahoo L."/>
            <person name="Jayasankar P."/>
            <person name="Meher P.K."/>
            <person name="Koringa P.G."/>
            <person name="Iquebal M.A."/>
            <person name="Das S.P."/>
            <person name="Bit A."/>
            <person name="Patnaik S."/>
            <person name="Patel N."/>
            <person name="Shah T.M."/>
            <person name="Hinsu A."/>
            <person name="Jena J.K."/>
        </authorList>
    </citation>
    <scope>NUCLEOTIDE SEQUENCE</scope>
    <source>
        <strain evidence="1">CIFAMagur01</strain>
        <tissue evidence="1">Testis</tissue>
    </source>
</reference>
<dbReference type="EMBL" id="QNUK01000835">
    <property type="protein sequence ID" value="KAF5889261.1"/>
    <property type="molecule type" value="Genomic_DNA"/>
</dbReference>
<dbReference type="Proteomes" id="UP000727407">
    <property type="component" value="Unassembled WGS sequence"/>
</dbReference>
<comment type="caution">
    <text evidence="1">The sequence shown here is derived from an EMBL/GenBank/DDBJ whole genome shotgun (WGS) entry which is preliminary data.</text>
</comment>
<dbReference type="AlphaFoldDB" id="A0A8J4WR87"/>
<name>A0A8J4WR87_CLAMG</name>
<organism evidence="1 2">
    <name type="scientific">Clarias magur</name>
    <name type="common">Asian catfish</name>
    <name type="synonym">Macropteronotus magur</name>
    <dbReference type="NCBI Taxonomy" id="1594786"/>
    <lineage>
        <taxon>Eukaryota</taxon>
        <taxon>Metazoa</taxon>
        <taxon>Chordata</taxon>
        <taxon>Craniata</taxon>
        <taxon>Vertebrata</taxon>
        <taxon>Euteleostomi</taxon>
        <taxon>Actinopterygii</taxon>
        <taxon>Neopterygii</taxon>
        <taxon>Teleostei</taxon>
        <taxon>Ostariophysi</taxon>
        <taxon>Siluriformes</taxon>
        <taxon>Clariidae</taxon>
        <taxon>Clarias</taxon>
    </lineage>
</organism>
<evidence type="ECO:0000313" key="2">
    <source>
        <dbReference type="Proteomes" id="UP000727407"/>
    </source>
</evidence>
<gene>
    <name evidence="1" type="ORF">DAT39_021035</name>
</gene>
<sequence>MNWMKNMKYLMCFGMRIEGLGSGRNLYESTFYLSDTKPAHRLPDSCDGPPLMFTSTLGTFASTIQDISGQNQ</sequence>
<proteinExistence type="predicted"/>